<dbReference type="EMBL" id="NQWI01000008">
    <property type="protein sequence ID" value="PDW04554.1"/>
    <property type="molecule type" value="Genomic_DNA"/>
</dbReference>
<feature type="domain" description="Thioredoxin" evidence="1">
    <location>
        <begin position="146"/>
        <end position="283"/>
    </location>
</feature>
<evidence type="ECO:0000259" key="1">
    <source>
        <dbReference type="PROSITE" id="PS51352"/>
    </source>
</evidence>
<sequence>MLGLTACQEAATAPPSNGAQPADAPVLMPVLAVSELALGPNRIALGVLQGGGPINDPELELGMRFYYLDGADPSEVYSESRAIYRGQGLPFGLYVGYADFDQPGGWGLELVVNQGEGTLGSSRLRLDVLAEPLVPPVGASAFPSQNLTIRDVPDLAQLTSDILPDPDFYQLTVAEALEAEQPFVLTFATPGYCVTAVCAPNQMVLKELKAQYGAEVNFLHIEVFPYPFAESFEAQRHVPEMAEWNLRTEPWTFLIDAQGIIQARFEGGITFAEMEPALAQLAAGQPVVLPAP</sequence>
<evidence type="ECO:0000313" key="2">
    <source>
        <dbReference type="EMBL" id="PDW04554.1"/>
    </source>
</evidence>
<proteinExistence type="predicted"/>
<dbReference type="PROSITE" id="PS51352">
    <property type="entry name" value="THIOREDOXIN_2"/>
    <property type="match status" value="1"/>
</dbReference>
<dbReference type="InterPro" id="IPR036249">
    <property type="entry name" value="Thioredoxin-like_sf"/>
</dbReference>
<dbReference type="OrthoDB" id="5178197at2"/>
<protein>
    <submittedName>
        <fullName evidence="2">Thioredoxin family protein</fullName>
    </submittedName>
</protein>
<dbReference type="InterPro" id="IPR013766">
    <property type="entry name" value="Thioredoxin_domain"/>
</dbReference>
<name>A0A2A6RN88_9CHLR</name>
<keyword evidence="3" id="KW-1185">Reference proteome</keyword>
<evidence type="ECO:0000313" key="3">
    <source>
        <dbReference type="Proteomes" id="UP000220527"/>
    </source>
</evidence>
<organism evidence="2 3">
    <name type="scientific">Candidatus Viridilinea mediisalina</name>
    <dbReference type="NCBI Taxonomy" id="2024553"/>
    <lineage>
        <taxon>Bacteria</taxon>
        <taxon>Bacillati</taxon>
        <taxon>Chloroflexota</taxon>
        <taxon>Chloroflexia</taxon>
        <taxon>Chloroflexales</taxon>
        <taxon>Chloroflexineae</taxon>
        <taxon>Oscillochloridaceae</taxon>
        <taxon>Candidatus Viridilinea</taxon>
    </lineage>
</organism>
<gene>
    <name evidence="2" type="ORF">CJ255_03105</name>
</gene>
<accession>A0A2A6RN88</accession>
<dbReference type="AlphaFoldDB" id="A0A2A6RN88"/>
<reference evidence="3" key="1">
    <citation type="submission" date="2017-08" db="EMBL/GenBank/DDBJ databases">
        <authorList>
            <person name="Grouzdev D.S."/>
            <person name="Gaisin V.A."/>
            <person name="Rysina M.S."/>
            <person name="Gorlenko V.M."/>
        </authorList>
    </citation>
    <scope>NUCLEOTIDE SEQUENCE [LARGE SCALE GENOMIC DNA]</scope>
    <source>
        <strain evidence="3">Kir15-3F</strain>
    </source>
</reference>
<dbReference type="Proteomes" id="UP000220527">
    <property type="component" value="Unassembled WGS sequence"/>
</dbReference>
<comment type="caution">
    <text evidence="2">The sequence shown here is derived from an EMBL/GenBank/DDBJ whole genome shotgun (WGS) entry which is preliminary data.</text>
</comment>
<dbReference type="SUPFAM" id="SSF52833">
    <property type="entry name" value="Thioredoxin-like"/>
    <property type="match status" value="1"/>
</dbReference>